<proteinExistence type="predicted"/>
<sequence>MLTNEAEEGRDEVEQEKEEKKRRRRKKEEEEEVEEEEEEDERPVLATEQATCWGPKSPINYTLTLDDKEGRRWNERLHKEVEDAELVWNGRNTSSEMVAVVS</sequence>
<feature type="compositionally biased region" description="Acidic residues" evidence="1">
    <location>
        <begin position="29"/>
        <end position="41"/>
    </location>
</feature>
<feature type="region of interest" description="Disordered" evidence="1">
    <location>
        <begin position="1"/>
        <end position="48"/>
    </location>
</feature>
<protein>
    <submittedName>
        <fullName evidence="2">Uncharacterized protein</fullName>
    </submittedName>
</protein>
<accession>A0A482XRZ1</accession>
<name>A0A482XRZ1_LAOST</name>
<dbReference type="AlphaFoldDB" id="A0A482XRZ1"/>
<organism evidence="2 3">
    <name type="scientific">Laodelphax striatellus</name>
    <name type="common">Small brown planthopper</name>
    <name type="synonym">Delphax striatella</name>
    <dbReference type="NCBI Taxonomy" id="195883"/>
    <lineage>
        <taxon>Eukaryota</taxon>
        <taxon>Metazoa</taxon>
        <taxon>Ecdysozoa</taxon>
        <taxon>Arthropoda</taxon>
        <taxon>Hexapoda</taxon>
        <taxon>Insecta</taxon>
        <taxon>Pterygota</taxon>
        <taxon>Neoptera</taxon>
        <taxon>Paraneoptera</taxon>
        <taxon>Hemiptera</taxon>
        <taxon>Auchenorrhyncha</taxon>
        <taxon>Fulgoroidea</taxon>
        <taxon>Delphacidae</taxon>
        <taxon>Criomorphinae</taxon>
        <taxon>Laodelphax</taxon>
    </lineage>
</organism>
<dbReference type="Proteomes" id="UP000291343">
    <property type="component" value="Unassembled WGS sequence"/>
</dbReference>
<dbReference type="InParanoid" id="A0A482XRZ1"/>
<dbReference type="EMBL" id="QKKF02002284">
    <property type="protein sequence ID" value="RZF48454.1"/>
    <property type="molecule type" value="Genomic_DNA"/>
</dbReference>
<evidence type="ECO:0000256" key="1">
    <source>
        <dbReference type="SAM" id="MobiDB-lite"/>
    </source>
</evidence>
<dbReference type="SMR" id="A0A482XRZ1"/>
<reference evidence="2 3" key="1">
    <citation type="journal article" date="2017" name="Gigascience">
        <title>Genome sequence of the small brown planthopper, Laodelphax striatellus.</title>
        <authorList>
            <person name="Zhu J."/>
            <person name="Jiang F."/>
            <person name="Wang X."/>
            <person name="Yang P."/>
            <person name="Bao Y."/>
            <person name="Zhao W."/>
            <person name="Wang W."/>
            <person name="Lu H."/>
            <person name="Wang Q."/>
            <person name="Cui N."/>
            <person name="Li J."/>
            <person name="Chen X."/>
            <person name="Luo L."/>
            <person name="Yu J."/>
            <person name="Kang L."/>
            <person name="Cui F."/>
        </authorList>
    </citation>
    <scope>NUCLEOTIDE SEQUENCE [LARGE SCALE GENOMIC DNA]</scope>
    <source>
        <strain evidence="2">Lst14</strain>
    </source>
</reference>
<gene>
    <name evidence="2" type="ORF">LSTR_LSTR007939</name>
</gene>
<keyword evidence="3" id="KW-1185">Reference proteome</keyword>
<comment type="caution">
    <text evidence="2">The sequence shown here is derived from an EMBL/GenBank/DDBJ whole genome shotgun (WGS) entry which is preliminary data.</text>
</comment>
<feature type="compositionally biased region" description="Acidic residues" evidence="1">
    <location>
        <begin position="1"/>
        <end position="16"/>
    </location>
</feature>
<evidence type="ECO:0000313" key="2">
    <source>
        <dbReference type="EMBL" id="RZF48454.1"/>
    </source>
</evidence>
<evidence type="ECO:0000313" key="3">
    <source>
        <dbReference type="Proteomes" id="UP000291343"/>
    </source>
</evidence>